<dbReference type="RefSeq" id="WP_241444004.1">
    <property type="nucleotide sequence ID" value="NZ_BSUJ01000001.1"/>
</dbReference>
<dbReference type="Gene3D" id="1.20.1080.10">
    <property type="entry name" value="Glycerol uptake facilitator protein"/>
    <property type="match status" value="1"/>
</dbReference>
<evidence type="ECO:0000256" key="4">
    <source>
        <dbReference type="ARBA" id="ARBA00023136"/>
    </source>
</evidence>
<feature type="transmembrane region" description="Helical" evidence="5">
    <location>
        <begin position="73"/>
        <end position="93"/>
    </location>
</feature>
<feature type="transmembrane region" description="Helical" evidence="5">
    <location>
        <begin position="176"/>
        <end position="195"/>
    </location>
</feature>
<evidence type="ECO:0000256" key="3">
    <source>
        <dbReference type="ARBA" id="ARBA00022989"/>
    </source>
</evidence>
<dbReference type="EMBL" id="BSUJ01000001">
    <property type="protein sequence ID" value="GMA20729.1"/>
    <property type="molecule type" value="Genomic_DNA"/>
</dbReference>
<dbReference type="InterPro" id="IPR000292">
    <property type="entry name" value="For/NO2_transpt"/>
</dbReference>
<keyword evidence="7" id="KW-1185">Reference proteome</keyword>
<gene>
    <name evidence="6" type="ORF">GCM10025862_27500</name>
</gene>
<dbReference type="Proteomes" id="UP001157109">
    <property type="component" value="Unassembled WGS sequence"/>
</dbReference>
<proteinExistence type="predicted"/>
<comment type="caution">
    <text evidence="6">The sequence shown here is derived from an EMBL/GenBank/DDBJ whole genome shotgun (WGS) entry which is preliminary data.</text>
</comment>
<evidence type="ECO:0000256" key="2">
    <source>
        <dbReference type="ARBA" id="ARBA00022692"/>
    </source>
</evidence>
<evidence type="ECO:0000313" key="7">
    <source>
        <dbReference type="Proteomes" id="UP001157109"/>
    </source>
</evidence>
<name>A0ABQ6HSP5_9MICO</name>
<comment type="subcellular location">
    <subcellularLocation>
        <location evidence="1">Membrane</location>
        <topology evidence="1">Multi-pass membrane protein</topology>
    </subcellularLocation>
</comment>
<reference evidence="7" key="1">
    <citation type="journal article" date="2019" name="Int. J. Syst. Evol. Microbiol.">
        <title>The Global Catalogue of Microorganisms (GCM) 10K type strain sequencing project: providing services to taxonomists for standard genome sequencing and annotation.</title>
        <authorList>
            <consortium name="The Broad Institute Genomics Platform"/>
            <consortium name="The Broad Institute Genome Sequencing Center for Infectious Disease"/>
            <person name="Wu L."/>
            <person name="Ma J."/>
        </authorList>
    </citation>
    <scope>NUCLEOTIDE SEQUENCE [LARGE SCALE GENOMIC DNA]</scope>
    <source>
        <strain evidence="7">NBRC 105830</strain>
    </source>
</reference>
<feature type="transmembrane region" description="Helical" evidence="5">
    <location>
        <begin position="207"/>
        <end position="236"/>
    </location>
</feature>
<accession>A0ABQ6HSP5</accession>
<dbReference type="InterPro" id="IPR023271">
    <property type="entry name" value="Aquaporin-like"/>
</dbReference>
<organism evidence="6 7">
    <name type="scientific">Arsenicicoccus piscis</name>
    <dbReference type="NCBI Taxonomy" id="673954"/>
    <lineage>
        <taxon>Bacteria</taxon>
        <taxon>Bacillati</taxon>
        <taxon>Actinomycetota</taxon>
        <taxon>Actinomycetes</taxon>
        <taxon>Micrococcales</taxon>
        <taxon>Intrasporangiaceae</taxon>
        <taxon>Arsenicicoccus</taxon>
    </lineage>
</organism>
<evidence type="ECO:0000256" key="1">
    <source>
        <dbReference type="ARBA" id="ARBA00004141"/>
    </source>
</evidence>
<keyword evidence="4 5" id="KW-0472">Membrane</keyword>
<feature type="transmembrane region" description="Helical" evidence="5">
    <location>
        <begin position="242"/>
        <end position="270"/>
    </location>
</feature>
<evidence type="ECO:0000256" key="5">
    <source>
        <dbReference type="SAM" id="Phobius"/>
    </source>
</evidence>
<protein>
    <submittedName>
        <fullName evidence="6">Formate/nitrite transporter family protein</fullName>
    </submittedName>
</protein>
<dbReference type="Pfam" id="PF01226">
    <property type="entry name" value="Form_Nir_trans"/>
    <property type="match status" value="1"/>
</dbReference>
<dbReference type="PANTHER" id="PTHR30520:SF8">
    <property type="entry name" value="NITRITE TRANSPORTER NIRC"/>
    <property type="match status" value="1"/>
</dbReference>
<feature type="transmembrane region" description="Helical" evidence="5">
    <location>
        <begin position="122"/>
        <end position="141"/>
    </location>
</feature>
<sequence>MSTGRSALFPGKQFISTVLEALETKTQMTGQMRQRYLQRAMMAGFIIGLLYMTNYSLVQLFDTLSFGGTSLRPIGRIAGALAFGWALVFIYYTKSELLTSNMMIVTIGAYHHRTGWWRAFRILSMCLVGNFLGGLTIALILRASTLTSGPTLVELQTAVSHKLAFITSGPGGWVDLLMRALLCNFMINLAMLLVYNGVIRDDLTRSLTMITSVFIFAFLGFEHSVANTVLFTIVGLHGGLDVAAALGNVLVCLIGNYIGGGLMIGLYYAYLNDDRRFLDHGEES</sequence>
<evidence type="ECO:0000313" key="6">
    <source>
        <dbReference type="EMBL" id="GMA20729.1"/>
    </source>
</evidence>
<keyword evidence="2 5" id="KW-0812">Transmembrane</keyword>
<feature type="transmembrane region" description="Helical" evidence="5">
    <location>
        <begin position="40"/>
        <end position="61"/>
    </location>
</feature>
<dbReference type="PANTHER" id="PTHR30520">
    <property type="entry name" value="FORMATE TRANSPORTER-RELATED"/>
    <property type="match status" value="1"/>
</dbReference>
<keyword evidence="3 5" id="KW-1133">Transmembrane helix</keyword>